<dbReference type="GO" id="GO:0050313">
    <property type="term" value="F:sulfur dioxygenase activity"/>
    <property type="evidence" value="ECO:0007669"/>
    <property type="project" value="UniProtKB-EC"/>
</dbReference>
<dbReference type="CDD" id="cd07724">
    <property type="entry name" value="POD-like_MBL-fold"/>
    <property type="match status" value="1"/>
</dbReference>
<dbReference type="Gene3D" id="3.60.15.10">
    <property type="entry name" value="Ribonuclease Z/Hydroxyacylglutathione hydrolase-like"/>
    <property type="match status" value="1"/>
</dbReference>
<comment type="subcellular location">
    <subcellularLocation>
        <location evidence="2">Mitochondrion</location>
    </subcellularLocation>
</comment>
<dbReference type="PANTHER" id="PTHR43084:SF1">
    <property type="entry name" value="PERSULFIDE DIOXYGENASE ETHE1, MITOCHONDRIAL"/>
    <property type="match status" value="1"/>
</dbReference>
<dbReference type="Proteomes" id="UP000276133">
    <property type="component" value="Unassembled WGS sequence"/>
</dbReference>
<keyword evidence="9" id="KW-0408">Iron</keyword>
<keyword evidence="18" id="KW-1185">Reference proteome</keyword>
<evidence type="ECO:0000256" key="8">
    <source>
        <dbReference type="ARBA" id="ARBA00023002"/>
    </source>
</evidence>
<evidence type="ECO:0000256" key="7">
    <source>
        <dbReference type="ARBA" id="ARBA00022990"/>
    </source>
</evidence>
<gene>
    <name evidence="17" type="ORF">BpHYR1_046272</name>
</gene>
<dbReference type="PANTHER" id="PTHR43084">
    <property type="entry name" value="PERSULFIDE DIOXYGENASE ETHE1"/>
    <property type="match status" value="1"/>
</dbReference>
<dbReference type="OrthoDB" id="449487at2759"/>
<dbReference type="STRING" id="10195.A0A3M7PXC3"/>
<protein>
    <recommendedName>
        <fullName evidence="14">Persulfide dioxygenase ETHE1, mitochondrial</fullName>
        <ecNumber evidence="13">1.13.11.18</ecNumber>
    </recommendedName>
    <alternativeName>
        <fullName evidence="15">Sulfur dioxygenase ETHE1</fullName>
    </alternativeName>
</protein>
<evidence type="ECO:0000256" key="12">
    <source>
        <dbReference type="ARBA" id="ARBA00065219"/>
    </source>
</evidence>
<keyword evidence="6 17" id="KW-0223">Dioxygenase</keyword>
<name>A0A3M7PXC3_BRAPC</name>
<evidence type="ECO:0000256" key="14">
    <source>
        <dbReference type="ARBA" id="ARBA00067300"/>
    </source>
</evidence>
<accession>A0A3M7PXC3</accession>
<keyword evidence="5" id="KW-0809">Transit peptide</keyword>
<keyword evidence="4" id="KW-0479">Metal-binding</keyword>
<dbReference type="GO" id="GO:0005739">
    <property type="term" value="C:mitochondrion"/>
    <property type="evidence" value="ECO:0007669"/>
    <property type="project" value="UniProtKB-SubCell"/>
</dbReference>
<evidence type="ECO:0000259" key="16">
    <source>
        <dbReference type="SMART" id="SM00849"/>
    </source>
</evidence>
<evidence type="ECO:0000256" key="5">
    <source>
        <dbReference type="ARBA" id="ARBA00022946"/>
    </source>
</evidence>
<keyword evidence="8" id="KW-0560">Oxidoreductase</keyword>
<comment type="similarity">
    <text evidence="3">Belongs to the metallo-beta-lactamase superfamily. Glyoxalase II family.</text>
</comment>
<evidence type="ECO:0000256" key="6">
    <source>
        <dbReference type="ARBA" id="ARBA00022964"/>
    </source>
</evidence>
<evidence type="ECO:0000313" key="18">
    <source>
        <dbReference type="Proteomes" id="UP000276133"/>
    </source>
</evidence>
<dbReference type="EMBL" id="REGN01008321">
    <property type="protein sequence ID" value="RNA03862.1"/>
    <property type="molecule type" value="Genomic_DNA"/>
</dbReference>
<dbReference type="InterPro" id="IPR001279">
    <property type="entry name" value="Metallo-B-lactamas"/>
</dbReference>
<evidence type="ECO:0000256" key="11">
    <source>
        <dbReference type="ARBA" id="ARBA00050990"/>
    </source>
</evidence>
<evidence type="ECO:0000256" key="10">
    <source>
        <dbReference type="ARBA" id="ARBA00023128"/>
    </source>
</evidence>
<evidence type="ECO:0000256" key="1">
    <source>
        <dbReference type="ARBA" id="ARBA00001954"/>
    </source>
</evidence>
<dbReference type="GO" id="GO:0070813">
    <property type="term" value="P:hydrogen sulfide metabolic process"/>
    <property type="evidence" value="ECO:0007669"/>
    <property type="project" value="TreeGrafter"/>
</dbReference>
<dbReference type="InterPro" id="IPR036866">
    <property type="entry name" value="RibonucZ/Hydroxyglut_hydro"/>
</dbReference>
<dbReference type="FunFam" id="3.60.15.10:FF:000013">
    <property type="entry name" value="Persulfide dioxygenase ETHE1, mitochondrial"/>
    <property type="match status" value="1"/>
</dbReference>
<keyword evidence="10" id="KW-0496">Mitochondrion</keyword>
<dbReference type="EC" id="1.13.11.18" evidence="13"/>
<dbReference type="GO" id="GO:0006749">
    <property type="term" value="P:glutathione metabolic process"/>
    <property type="evidence" value="ECO:0007669"/>
    <property type="project" value="InterPro"/>
</dbReference>
<reference evidence="17 18" key="1">
    <citation type="journal article" date="2018" name="Sci. Rep.">
        <title>Genomic signatures of local adaptation to the degree of environmental predictability in rotifers.</title>
        <authorList>
            <person name="Franch-Gras L."/>
            <person name="Hahn C."/>
            <person name="Garcia-Roger E.M."/>
            <person name="Carmona M.J."/>
            <person name="Serra M."/>
            <person name="Gomez A."/>
        </authorList>
    </citation>
    <scope>NUCLEOTIDE SEQUENCE [LARGE SCALE GENOMIC DNA]</scope>
    <source>
        <strain evidence="17">HYR1</strain>
    </source>
</reference>
<comment type="subunit">
    <text evidence="12">Homodimer. Monomer. Interacts with TST. May interact with RELA.</text>
</comment>
<dbReference type="InterPro" id="IPR051682">
    <property type="entry name" value="Mito_Persulfide_Diox"/>
</dbReference>
<organism evidence="17 18">
    <name type="scientific">Brachionus plicatilis</name>
    <name type="common">Marine rotifer</name>
    <name type="synonym">Brachionus muelleri</name>
    <dbReference type="NCBI Taxonomy" id="10195"/>
    <lineage>
        <taxon>Eukaryota</taxon>
        <taxon>Metazoa</taxon>
        <taxon>Spiralia</taxon>
        <taxon>Gnathifera</taxon>
        <taxon>Rotifera</taxon>
        <taxon>Eurotatoria</taxon>
        <taxon>Monogononta</taxon>
        <taxon>Pseudotrocha</taxon>
        <taxon>Ploima</taxon>
        <taxon>Brachionidae</taxon>
        <taxon>Brachionus</taxon>
    </lineage>
</organism>
<proteinExistence type="inferred from homology"/>
<comment type="caution">
    <text evidence="17">The sequence shown here is derived from an EMBL/GenBank/DDBJ whole genome shotgun (WGS) entry which is preliminary data.</text>
</comment>
<keyword evidence="7" id="KW-0007">Acetylation</keyword>
<dbReference type="AlphaFoldDB" id="A0A3M7PXC3"/>
<dbReference type="SUPFAM" id="SSF56281">
    <property type="entry name" value="Metallo-hydrolase/oxidoreductase"/>
    <property type="match status" value="1"/>
</dbReference>
<evidence type="ECO:0000256" key="3">
    <source>
        <dbReference type="ARBA" id="ARBA00006759"/>
    </source>
</evidence>
<feature type="domain" description="Metallo-beta-lactamase" evidence="16">
    <location>
        <begin position="20"/>
        <end position="181"/>
    </location>
</feature>
<comment type="catalytic activity">
    <reaction evidence="11">
        <text>S-sulfanylglutathione + O2 + H2O = sulfite + glutathione + 2 H(+)</text>
        <dbReference type="Rhea" id="RHEA:12981"/>
        <dbReference type="ChEBI" id="CHEBI:15377"/>
        <dbReference type="ChEBI" id="CHEBI:15378"/>
        <dbReference type="ChEBI" id="CHEBI:15379"/>
        <dbReference type="ChEBI" id="CHEBI:17359"/>
        <dbReference type="ChEBI" id="CHEBI:57925"/>
        <dbReference type="ChEBI" id="CHEBI:58905"/>
        <dbReference type="EC" id="1.13.11.18"/>
    </reaction>
</comment>
<dbReference type="GO" id="GO:0046872">
    <property type="term" value="F:metal ion binding"/>
    <property type="evidence" value="ECO:0007669"/>
    <property type="project" value="UniProtKB-KW"/>
</dbReference>
<evidence type="ECO:0000256" key="15">
    <source>
        <dbReference type="ARBA" id="ARBA00077964"/>
    </source>
</evidence>
<dbReference type="SMART" id="SM00849">
    <property type="entry name" value="Lactamase_B"/>
    <property type="match status" value="1"/>
</dbReference>
<sequence length="237" mass="26503">MTHIGDVSLIFRQLFEKTSSTYTYLLADTQTREAVLIDPVIETVDRDLKIIKDLNLQLKFTIDTHVHADHITGSGSIKKKVDSVKIVLGKASKAKADVYVDDGDEIKFGHKKLFVRSTPGHTDGCITLICHSAKAVFTGDALLIRGCGRTDFQQGNSYTLYDSIHKKVFTLPDDYLIYPGHDYTGQTCSSVGEEKKLNPRLSKQREEFKKIMDNLNLPYPAQIDRALPANLVCGIQE</sequence>
<evidence type="ECO:0000256" key="4">
    <source>
        <dbReference type="ARBA" id="ARBA00022723"/>
    </source>
</evidence>
<evidence type="ECO:0000256" key="2">
    <source>
        <dbReference type="ARBA" id="ARBA00004173"/>
    </source>
</evidence>
<evidence type="ECO:0000256" key="9">
    <source>
        <dbReference type="ARBA" id="ARBA00023004"/>
    </source>
</evidence>
<dbReference type="InterPro" id="IPR044528">
    <property type="entry name" value="POD-like_MBL-fold"/>
</dbReference>
<evidence type="ECO:0000313" key="17">
    <source>
        <dbReference type="EMBL" id="RNA03862.1"/>
    </source>
</evidence>
<dbReference type="Pfam" id="PF00753">
    <property type="entry name" value="Lactamase_B"/>
    <property type="match status" value="1"/>
</dbReference>
<comment type="cofactor">
    <cofactor evidence="1">
        <name>Fe(2+)</name>
        <dbReference type="ChEBI" id="CHEBI:29033"/>
    </cofactor>
</comment>
<evidence type="ECO:0000256" key="13">
    <source>
        <dbReference type="ARBA" id="ARBA00066686"/>
    </source>
</evidence>